<dbReference type="Proteomes" id="UP001054945">
    <property type="component" value="Unassembled WGS sequence"/>
</dbReference>
<name>A0AAV4V0L4_CAEEX</name>
<accession>A0AAV4V0L4</accession>
<sequence length="197" mass="22152">MMHLFSKSRFIPLLIPPSRSIRYHCIGPTKPKRYLLSFKKSSTPFSLDAHQLPRRHKNGHSESIREKAIRARKLSSNILHVNNNSSHSQTEIATEALNFSKLSNTIKHLKCFKSSTSASRCCPALLLPQVLPFQKVVWLFGHGLPTNRTRYWATFCAAPSTEWGALFLPNVPPQVGILVDIQVDHKRSLTPLASCSA</sequence>
<protein>
    <submittedName>
        <fullName evidence="1">Uncharacterized protein</fullName>
    </submittedName>
</protein>
<keyword evidence="2" id="KW-1185">Reference proteome</keyword>
<gene>
    <name evidence="1" type="ORF">CEXT_452811</name>
</gene>
<reference evidence="1 2" key="1">
    <citation type="submission" date="2021-06" db="EMBL/GenBank/DDBJ databases">
        <title>Caerostris extrusa draft genome.</title>
        <authorList>
            <person name="Kono N."/>
            <person name="Arakawa K."/>
        </authorList>
    </citation>
    <scope>NUCLEOTIDE SEQUENCE [LARGE SCALE GENOMIC DNA]</scope>
</reference>
<comment type="caution">
    <text evidence="1">The sequence shown here is derived from an EMBL/GenBank/DDBJ whole genome shotgun (WGS) entry which is preliminary data.</text>
</comment>
<evidence type="ECO:0000313" key="2">
    <source>
        <dbReference type="Proteomes" id="UP001054945"/>
    </source>
</evidence>
<organism evidence="1 2">
    <name type="scientific">Caerostris extrusa</name>
    <name type="common">Bark spider</name>
    <name type="synonym">Caerostris bankana</name>
    <dbReference type="NCBI Taxonomy" id="172846"/>
    <lineage>
        <taxon>Eukaryota</taxon>
        <taxon>Metazoa</taxon>
        <taxon>Ecdysozoa</taxon>
        <taxon>Arthropoda</taxon>
        <taxon>Chelicerata</taxon>
        <taxon>Arachnida</taxon>
        <taxon>Araneae</taxon>
        <taxon>Araneomorphae</taxon>
        <taxon>Entelegynae</taxon>
        <taxon>Araneoidea</taxon>
        <taxon>Araneidae</taxon>
        <taxon>Caerostris</taxon>
    </lineage>
</organism>
<dbReference type="AlphaFoldDB" id="A0AAV4V0L4"/>
<dbReference type="EMBL" id="BPLR01013761">
    <property type="protein sequence ID" value="GIY63583.1"/>
    <property type="molecule type" value="Genomic_DNA"/>
</dbReference>
<proteinExistence type="predicted"/>
<evidence type="ECO:0000313" key="1">
    <source>
        <dbReference type="EMBL" id="GIY63583.1"/>
    </source>
</evidence>